<name>A0A545T7R8_9PROT</name>
<dbReference type="AlphaFoldDB" id="A0A545T7R8"/>
<dbReference type="OrthoDB" id="9799672at2"/>
<gene>
    <name evidence="1" type="ORF">FKG95_24800</name>
</gene>
<accession>A0A545T7R8</accession>
<dbReference type="Gene3D" id="3.40.50.150">
    <property type="entry name" value="Vaccinia Virus protein VP39"/>
    <property type="match status" value="1"/>
</dbReference>
<dbReference type="CDD" id="cd02440">
    <property type="entry name" value="AdoMet_MTases"/>
    <property type="match status" value="1"/>
</dbReference>
<keyword evidence="1" id="KW-0808">Transferase</keyword>
<keyword evidence="1" id="KW-0489">Methyltransferase</keyword>
<dbReference type="SUPFAM" id="SSF53335">
    <property type="entry name" value="S-adenosyl-L-methionine-dependent methyltransferases"/>
    <property type="match status" value="1"/>
</dbReference>
<evidence type="ECO:0000313" key="1">
    <source>
        <dbReference type="EMBL" id="TQV73242.1"/>
    </source>
</evidence>
<dbReference type="Pfam" id="PF13578">
    <property type="entry name" value="Methyltransf_24"/>
    <property type="match status" value="1"/>
</dbReference>
<dbReference type="InterPro" id="IPR029063">
    <property type="entry name" value="SAM-dependent_MTases_sf"/>
</dbReference>
<proteinExistence type="predicted"/>
<dbReference type="GO" id="GO:0032259">
    <property type="term" value="P:methylation"/>
    <property type="evidence" value="ECO:0007669"/>
    <property type="project" value="UniProtKB-KW"/>
</dbReference>
<protein>
    <submittedName>
        <fullName evidence="1">Class I SAM-dependent methyltransferase</fullName>
    </submittedName>
</protein>
<evidence type="ECO:0000313" key="2">
    <source>
        <dbReference type="Proteomes" id="UP000315252"/>
    </source>
</evidence>
<organism evidence="1 2">
    <name type="scientific">Denitrobaculum tricleocarpae</name>
    <dbReference type="NCBI Taxonomy" id="2591009"/>
    <lineage>
        <taxon>Bacteria</taxon>
        <taxon>Pseudomonadati</taxon>
        <taxon>Pseudomonadota</taxon>
        <taxon>Alphaproteobacteria</taxon>
        <taxon>Rhodospirillales</taxon>
        <taxon>Rhodospirillaceae</taxon>
        <taxon>Denitrobaculum</taxon>
    </lineage>
</organism>
<dbReference type="Proteomes" id="UP000315252">
    <property type="component" value="Unassembled WGS sequence"/>
</dbReference>
<sequence length="249" mass="28704">MSSLGNCFFMYRTGAPVASICKYMLGKFRKIRLSKFRDLRKDYRSRYANGNFSSDWFSVNIPNWLLTFEDKKFHEKQSIKALEVGSFEGASSVFLVSEFKNMHLTCVDTWQGGEENIGHDGLELIEQKFDENLSEYASRIEKFKGTSFAFFESIDGKPQYDFIYIDGSHHVDDVVVDAVRAFKLLKVGGIMIFDDYLWHFYSHASDNPCAAINAFMRLKRNDLDIIYIGRQVHIQKVRDRNSDALDAGS</sequence>
<comment type="caution">
    <text evidence="1">The sequence shown here is derived from an EMBL/GenBank/DDBJ whole genome shotgun (WGS) entry which is preliminary data.</text>
</comment>
<reference evidence="1 2" key="1">
    <citation type="submission" date="2019-06" db="EMBL/GenBank/DDBJ databases">
        <title>Whole genome sequence for Rhodospirillaceae sp. R148.</title>
        <authorList>
            <person name="Wang G."/>
        </authorList>
    </citation>
    <scope>NUCLEOTIDE SEQUENCE [LARGE SCALE GENOMIC DNA]</scope>
    <source>
        <strain evidence="1 2">R148</strain>
    </source>
</reference>
<dbReference type="EMBL" id="VHSH01000011">
    <property type="protein sequence ID" value="TQV73242.1"/>
    <property type="molecule type" value="Genomic_DNA"/>
</dbReference>
<keyword evidence="2" id="KW-1185">Reference proteome</keyword>
<dbReference type="GO" id="GO:0008168">
    <property type="term" value="F:methyltransferase activity"/>
    <property type="evidence" value="ECO:0007669"/>
    <property type="project" value="UniProtKB-KW"/>
</dbReference>
<dbReference type="RefSeq" id="WP_142899142.1">
    <property type="nucleotide sequence ID" value="NZ_ML660062.1"/>
</dbReference>